<evidence type="ECO:0000256" key="2">
    <source>
        <dbReference type="SAM" id="SignalP"/>
    </source>
</evidence>
<feature type="region of interest" description="Disordered" evidence="1">
    <location>
        <begin position="322"/>
        <end position="351"/>
    </location>
</feature>
<accession>A0A914CAL5</accession>
<organism evidence="3 4">
    <name type="scientific">Acrobeloides nanus</name>
    <dbReference type="NCBI Taxonomy" id="290746"/>
    <lineage>
        <taxon>Eukaryota</taxon>
        <taxon>Metazoa</taxon>
        <taxon>Ecdysozoa</taxon>
        <taxon>Nematoda</taxon>
        <taxon>Chromadorea</taxon>
        <taxon>Rhabditida</taxon>
        <taxon>Tylenchina</taxon>
        <taxon>Cephalobomorpha</taxon>
        <taxon>Cephaloboidea</taxon>
        <taxon>Cephalobidae</taxon>
        <taxon>Acrobeloides</taxon>
    </lineage>
</organism>
<evidence type="ECO:0000256" key="1">
    <source>
        <dbReference type="SAM" id="MobiDB-lite"/>
    </source>
</evidence>
<feature type="signal peptide" evidence="2">
    <location>
        <begin position="1"/>
        <end position="17"/>
    </location>
</feature>
<feature type="chain" id="PRO_5037573711" evidence="2">
    <location>
        <begin position="18"/>
        <end position="710"/>
    </location>
</feature>
<name>A0A914CAL5_9BILA</name>
<proteinExistence type="predicted"/>
<feature type="region of interest" description="Disordered" evidence="1">
    <location>
        <begin position="118"/>
        <end position="140"/>
    </location>
</feature>
<dbReference type="WBParaSite" id="ACRNAN_Path_700.g2625.t1">
    <property type="protein sequence ID" value="ACRNAN_Path_700.g2625.t1"/>
    <property type="gene ID" value="ACRNAN_Path_700.g2625"/>
</dbReference>
<sequence length="710" mass="76687">MMKRLFVFLFILHQGNAQFGEIASVIGSLVSGPAAGLVGSGALGGLSGLAGSAGGAAASGASGALGGIGGLYQLAQAALSLTGTGVGILNQASESSWFPAAIDGVAKANRDFQERLLAGTSGKGGEGGRGGGAGSGLISPILPATGGGENIGTEYGKNFGNGIDGTDETDEKEISYTDSTDEDVEWTPEYTTFKATTPSNRVKSKGTTTEYNPDYYETRAIFKVPSPDTDGDIELIKPIESIPKKKDEPIVSISSFLTDEKPIISNTEEKVVTEKPTISTTEESIKTSEMSPQLHKLIQELKHSRLSKTEFMELANQLEDNKNFGEPRENSTPAPEIKTTTVDPDDDSSPITDTEMIEAEKRLNESIARLNESLKPRLFDAPILVVKKPTTIMVHYNTPAPILHTTFLQPVRATVNVPKIETNIPLKPLVHHRAFAVTSYPPIHQVEPNKSRTFVYARNYVTKRPVVRRRYVPTTLHPTTNRINTNSGSVTRKVYHTTFSRVQTPPPILQAPIQGRIISHGVRTYQAPRRRAHLNQLPNLIPQQNRVVQQIRSSPQGNRIIPHRVKSHPAPRANLNQPPNLGYPGETFTEYDGNPINMSYLAGDISSVAQDSHFLGSSGSRPGFSGGPVFSEYAQQLVGFVVGGGPNAKTCGETIDKFEQARYLIASFASKSNPRNWAHGEGCFKASPDVSLGSDAAKPTEYDENEEMNQ</sequence>
<keyword evidence="2" id="KW-0732">Signal</keyword>
<evidence type="ECO:0000313" key="4">
    <source>
        <dbReference type="WBParaSite" id="ACRNAN_Path_700.g2625.t1"/>
    </source>
</evidence>
<dbReference type="AlphaFoldDB" id="A0A914CAL5"/>
<feature type="region of interest" description="Disordered" evidence="1">
    <location>
        <begin position="687"/>
        <end position="710"/>
    </location>
</feature>
<protein>
    <submittedName>
        <fullName evidence="4">Uncharacterized protein</fullName>
    </submittedName>
</protein>
<dbReference type="Proteomes" id="UP000887540">
    <property type="component" value="Unplaced"/>
</dbReference>
<evidence type="ECO:0000313" key="3">
    <source>
        <dbReference type="Proteomes" id="UP000887540"/>
    </source>
</evidence>
<reference evidence="4" key="1">
    <citation type="submission" date="2022-11" db="UniProtKB">
        <authorList>
            <consortium name="WormBaseParasite"/>
        </authorList>
    </citation>
    <scope>IDENTIFICATION</scope>
</reference>
<feature type="region of interest" description="Disordered" evidence="1">
    <location>
        <begin position="559"/>
        <end position="580"/>
    </location>
</feature>
<keyword evidence="3" id="KW-1185">Reference proteome</keyword>
<feature type="compositionally biased region" description="Gly residues" evidence="1">
    <location>
        <begin position="121"/>
        <end position="135"/>
    </location>
</feature>